<sequence>MLFAVVMFFLSITSLSAIQIHHLSKKEREDTIRFLSSKKGARVWVDHVGFTQVCTIDFRYPSSVYLSGQYLIKLNASGSFPMCPVECERGGAINVCFR</sequence>
<dbReference type="EMBL" id="NVSR01000049">
    <property type="protein sequence ID" value="PCI27777.1"/>
    <property type="molecule type" value="Genomic_DNA"/>
</dbReference>
<dbReference type="AlphaFoldDB" id="A0A2A4T437"/>
<accession>A0A2A4T437</accession>
<protein>
    <submittedName>
        <fullName evidence="1">Uncharacterized protein</fullName>
    </submittedName>
</protein>
<proteinExistence type="predicted"/>
<name>A0A2A4T437_9DELT</name>
<organism evidence="1 2">
    <name type="scientific">SAR324 cluster bacterium</name>
    <dbReference type="NCBI Taxonomy" id="2024889"/>
    <lineage>
        <taxon>Bacteria</taxon>
        <taxon>Deltaproteobacteria</taxon>
        <taxon>SAR324 cluster</taxon>
    </lineage>
</organism>
<evidence type="ECO:0000313" key="1">
    <source>
        <dbReference type="EMBL" id="PCI27777.1"/>
    </source>
</evidence>
<reference evidence="2" key="1">
    <citation type="submission" date="2017-08" db="EMBL/GenBank/DDBJ databases">
        <title>A dynamic microbial community with high functional redundancy inhabits the cold, oxic subseafloor aquifer.</title>
        <authorList>
            <person name="Tully B.J."/>
            <person name="Wheat C.G."/>
            <person name="Glazer B.T."/>
            <person name="Huber J.A."/>
        </authorList>
    </citation>
    <scope>NUCLEOTIDE SEQUENCE [LARGE SCALE GENOMIC DNA]</scope>
</reference>
<dbReference type="Proteomes" id="UP000218113">
    <property type="component" value="Unassembled WGS sequence"/>
</dbReference>
<gene>
    <name evidence="1" type="ORF">COB67_07760</name>
</gene>
<comment type="caution">
    <text evidence="1">The sequence shown here is derived from an EMBL/GenBank/DDBJ whole genome shotgun (WGS) entry which is preliminary data.</text>
</comment>
<evidence type="ECO:0000313" key="2">
    <source>
        <dbReference type="Proteomes" id="UP000218113"/>
    </source>
</evidence>